<evidence type="ECO:0000256" key="2">
    <source>
        <dbReference type="SAM" id="Phobius"/>
    </source>
</evidence>
<feature type="transmembrane region" description="Helical" evidence="2">
    <location>
        <begin position="83"/>
        <end position="100"/>
    </location>
</feature>
<evidence type="ECO:0000313" key="3">
    <source>
        <dbReference type="EMBL" id="KAG8464502.1"/>
    </source>
</evidence>
<proteinExistence type="predicted"/>
<accession>A0A8J5XI34</accession>
<keyword evidence="4" id="KW-1185">Reference proteome</keyword>
<dbReference type="OrthoDB" id="41894at2759"/>
<feature type="transmembrane region" description="Helical" evidence="2">
    <location>
        <begin position="116"/>
        <end position="137"/>
    </location>
</feature>
<comment type="caution">
    <text evidence="3">The sequence shown here is derived from an EMBL/GenBank/DDBJ whole genome shotgun (WGS) entry which is preliminary data.</text>
</comment>
<keyword evidence="2" id="KW-0812">Transmembrane</keyword>
<evidence type="ECO:0000256" key="1">
    <source>
        <dbReference type="SAM" id="MobiDB-lite"/>
    </source>
</evidence>
<dbReference type="OMA" id="PIMAFAN"/>
<feature type="transmembrane region" description="Helical" evidence="2">
    <location>
        <begin position="144"/>
        <end position="165"/>
    </location>
</feature>
<feature type="compositionally biased region" description="Basic and acidic residues" evidence="1">
    <location>
        <begin position="1"/>
        <end position="10"/>
    </location>
</feature>
<dbReference type="EMBL" id="JAGTXO010000012">
    <property type="protein sequence ID" value="KAG8464502.1"/>
    <property type="molecule type" value="Genomic_DNA"/>
</dbReference>
<feature type="transmembrane region" description="Helical" evidence="2">
    <location>
        <begin position="245"/>
        <end position="265"/>
    </location>
</feature>
<feature type="transmembrane region" description="Helical" evidence="2">
    <location>
        <begin position="217"/>
        <end position="239"/>
    </location>
</feature>
<feature type="transmembrane region" description="Helical" evidence="2">
    <location>
        <begin position="185"/>
        <end position="205"/>
    </location>
</feature>
<organism evidence="3 4">
    <name type="scientific">Diacronema lutheri</name>
    <name type="common">Unicellular marine alga</name>
    <name type="synonym">Monochrysis lutheri</name>
    <dbReference type="NCBI Taxonomy" id="2081491"/>
    <lineage>
        <taxon>Eukaryota</taxon>
        <taxon>Haptista</taxon>
        <taxon>Haptophyta</taxon>
        <taxon>Pavlovophyceae</taxon>
        <taxon>Pavlovales</taxon>
        <taxon>Pavlovaceae</taxon>
        <taxon>Diacronema</taxon>
    </lineage>
</organism>
<protein>
    <submittedName>
        <fullName evidence="3">Uncharacterized protein</fullName>
    </submittedName>
</protein>
<name>A0A8J5XI34_DIALT</name>
<keyword evidence="2" id="KW-1133">Transmembrane helix</keyword>
<dbReference type="Proteomes" id="UP000751190">
    <property type="component" value="Unassembled WGS sequence"/>
</dbReference>
<evidence type="ECO:0000313" key="4">
    <source>
        <dbReference type="Proteomes" id="UP000751190"/>
    </source>
</evidence>
<dbReference type="AlphaFoldDB" id="A0A8J5XI34"/>
<gene>
    <name evidence="3" type="ORF">KFE25_009870</name>
</gene>
<feature type="region of interest" description="Disordered" evidence="1">
    <location>
        <begin position="1"/>
        <end position="34"/>
    </location>
</feature>
<sequence length="326" mass="35076">MRQRSADEPLIRAAEAPETAPCADASPLPAHPLAPGLNGRRDGASFIGPKPASEGGGSSGPIMAFANFPLWLREGPWKLGVKVYIPLLIVAIVAAAPIALREAPAWSASTAELPGARTPLCACALGWTLLVLCYMCFTTGAWPMITFTMLSWTMLTIRFACVLGARSSRALWLIGEALRGPALLNSIFLAAVWWLALVPLICYFSKGTRARIGFLKFNASFFLVNVHALNVALGVLSHRLAPRQLAIYDLWTTLVFSAAYVLFYLGCLDPRGVHLYIILSPRSHFAPLVYTALLGAQLGLYASLGGSFDAFSRELARAQLSLSLSS</sequence>
<keyword evidence="2" id="KW-0472">Membrane</keyword>
<reference evidence="3" key="1">
    <citation type="submission" date="2021-05" db="EMBL/GenBank/DDBJ databases">
        <title>The genome of the haptophyte Pavlova lutheri (Diacronema luteri, Pavlovales) - a model for lipid biosynthesis in eukaryotic algae.</title>
        <authorList>
            <person name="Hulatt C.J."/>
            <person name="Posewitz M.C."/>
        </authorList>
    </citation>
    <scope>NUCLEOTIDE SEQUENCE</scope>
    <source>
        <strain evidence="3">NIVA-4/92</strain>
    </source>
</reference>